<keyword evidence="1" id="KW-0479">Metal-binding</keyword>
<name>A0ABD1E244_HYPHA</name>
<dbReference type="Proteomes" id="UP001566132">
    <property type="component" value="Unassembled WGS sequence"/>
</dbReference>
<comment type="caution">
    <text evidence="7">The sequence shown here is derived from an EMBL/GenBank/DDBJ whole genome shotgun (WGS) entry which is preliminary data.</text>
</comment>
<accession>A0ABD1E244</accession>
<proteinExistence type="predicted"/>
<keyword evidence="2 5" id="KW-0863">Zinc-finger</keyword>
<dbReference type="GO" id="GO:0003677">
    <property type="term" value="F:DNA binding"/>
    <property type="evidence" value="ECO:0007669"/>
    <property type="project" value="UniProtKB-UniRule"/>
</dbReference>
<keyword evidence="4 5" id="KW-0238">DNA-binding</keyword>
<dbReference type="InterPro" id="IPR038441">
    <property type="entry name" value="THAP_Znf_sf"/>
</dbReference>
<evidence type="ECO:0000313" key="8">
    <source>
        <dbReference type="Proteomes" id="UP001566132"/>
    </source>
</evidence>
<dbReference type="SMART" id="SM00980">
    <property type="entry name" value="THAP"/>
    <property type="match status" value="1"/>
</dbReference>
<feature type="domain" description="THAP-type" evidence="6">
    <location>
        <begin position="9"/>
        <end position="83"/>
    </location>
</feature>
<reference evidence="7 8" key="1">
    <citation type="submission" date="2024-05" db="EMBL/GenBank/DDBJ databases">
        <title>Genetic variation in Jamaican populations of the coffee berry borer (Hypothenemus hampei).</title>
        <authorList>
            <person name="Errbii M."/>
            <person name="Myrie A."/>
        </authorList>
    </citation>
    <scope>NUCLEOTIDE SEQUENCE [LARGE SCALE GENOMIC DNA]</scope>
    <source>
        <strain evidence="7">JA-Hopewell-2020-01-JO</strain>
        <tissue evidence="7">Whole body</tissue>
    </source>
</reference>
<dbReference type="SUPFAM" id="SSF57716">
    <property type="entry name" value="Glucocorticoid receptor-like (DNA-binding domain)"/>
    <property type="match status" value="1"/>
</dbReference>
<dbReference type="InterPro" id="IPR006612">
    <property type="entry name" value="THAP_Znf"/>
</dbReference>
<keyword evidence="8" id="KW-1185">Reference proteome</keyword>
<dbReference type="EMBL" id="JBDJPC010000013">
    <property type="protein sequence ID" value="KAL1488660.1"/>
    <property type="molecule type" value="Genomic_DNA"/>
</dbReference>
<gene>
    <name evidence="7" type="ORF">ABEB36_014460</name>
</gene>
<evidence type="ECO:0000256" key="4">
    <source>
        <dbReference type="ARBA" id="ARBA00023125"/>
    </source>
</evidence>
<evidence type="ECO:0000256" key="1">
    <source>
        <dbReference type="ARBA" id="ARBA00022723"/>
    </source>
</evidence>
<evidence type="ECO:0000256" key="3">
    <source>
        <dbReference type="ARBA" id="ARBA00022833"/>
    </source>
</evidence>
<evidence type="ECO:0000313" key="7">
    <source>
        <dbReference type="EMBL" id="KAL1488660.1"/>
    </source>
</evidence>
<organism evidence="7 8">
    <name type="scientific">Hypothenemus hampei</name>
    <name type="common">Coffee berry borer</name>
    <dbReference type="NCBI Taxonomy" id="57062"/>
    <lineage>
        <taxon>Eukaryota</taxon>
        <taxon>Metazoa</taxon>
        <taxon>Ecdysozoa</taxon>
        <taxon>Arthropoda</taxon>
        <taxon>Hexapoda</taxon>
        <taxon>Insecta</taxon>
        <taxon>Pterygota</taxon>
        <taxon>Neoptera</taxon>
        <taxon>Endopterygota</taxon>
        <taxon>Coleoptera</taxon>
        <taxon>Polyphaga</taxon>
        <taxon>Cucujiformia</taxon>
        <taxon>Curculionidae</taxon>
        <taxon>Scolytinae</taxon>
        <taxon>Hypothenemus</taxon>
    </lineage>
</organism>
<dbReference type="Pfam" id="PF05485">
    <property type="entry name" value="THAP"/>
    <property type="match status" value="1"/>
</dbReference>
<keyword evidence="3" id="KW-0862">Zinc</keyword>
<dbReference type="GO" id="GO:0008270">
    <property type="term" value="F:zinc ion binding"/>
    <property type="evidence" value="ECO:0007669"/>
    <property type="project" value="UniProtKB-KW"/>
</dbReference>
<sequence>MEGKRPKFHSYYCFICARSDLEVQNMYCFPRNKNKAQIWLDNMNMKANASALSSRSRICNLHFGPECFANSFQLNRNAIPTLAIPIILDAAASQIRRLKRLATARKRDIRALSDLAKATFIAPFLLICPVVLQIL</sequence>
<dbReference type="SMART" id="SM00692">
    <property type="entry name" value="DM3"/>
    <property type="match status" value="1"/>
</dbReference>
<dbReference type="AlphaFoldDB" id="A0ABD1E244"/>
<evidence type="ECO:0000259" key="6">
    <source>
        <dbReference type="PROSITE" id="PS50950"/>
    </source>
</evidence>
<protein>
    <recommendedName>
        <fullName evidence="6">THAP-type domain-containing protein</fullName>
    </recommendedName>
</protein>
<evidence type="ECO:0000256" key="5">
    <source>
        <dbReference type="PROSITE-ProRule" id="PRU00309"/>
    </source>
</evidence>
<dbReference type="PROSITE" id="PS50950">
    <property type="entry name" value="ZF_THAP"/>
    <property type="match status" value="1"/>
</dbReference>
<evidence type="ECO:0000256" key="2">
    <source>
        <dbReference type="ARBA" id="ARBA00022771"/>
    </source>
</evidence>
<dbReference type="Gene3D" id="6.20.210.20">
    <property type="entry name" value="THAP domain"/>
    <property type="match status" value="1"/>
</dbReference>